<name>A0A6M4GUJ0_9PROT</name>
<dbReference type="Proteomes" id="UP000501534">
    <property type="component" value="Chromosome"/>
</dbReference>
<evidence type="ECO:0000313" key="2">
    <source>
        <dbReference type="Proteomes" id="UP000501534"/>
    </source>
</evidence>
<accession>A0A6M4GUJ0</accession>
<gene>
    <name evidence="1" type="ORF">DSM104443_02071</name>
</gene>
<organism evidence="1 2">
    <name type="scientific">Usitatibacter rugosus</name>
    <dbReference type="NCBI Taxonomy" id="2732067"/>
    <lineage>
        <taxon>Bacteria</taxon>
        <taxon>Pseudomonadati</taxon>
        <taxon>Pseudomonadota</taxon>
        <taxon>Betaproteobacteria</taxon>
        <taxon>Nitrosomonadales</taxon>
        <taxon>Usitatibacteraceae</taxon>
        <taxon>Usitatibacter</taxon>
    </lineage>
</organism>
<keyword evidence="2" id="KW-1185">Reference proteome</keyword>
<dbReference type="KEGG" id="uru:DSM104443_02071"/>
<dbReference type="AlphaFoldDB" id="A0A6M4GUJ0"/>
<reference evidence="1 2" key="1">
    <citation type="submission" date="2020-04" db="EMBL/GenBank/DDBJ databases">
        <title>Usitatibacter rugosus gen. nov., sp. nov. and Usitatibacter palustris sp. nov., novel members of Usitatibacteraceae fam. nov. within the order Nitrosomonadales isolated from soil.</title>
        <authorList>
            <person name="Huber K.J."/>
            <person name="Neumann-Schaal M."/>
            <person name="Geppert A."/>
            <person name="Luckner M."/>
            <person name="Wanner G."/>
            <person name="Overmann J."/>
        </authorList>
    </citation>
    <scope>NUCLEOTIDE SEQUENCE [LARGE SCALE GENOMIC DNA]</scope>
    <source>
        <strain evidence="1 2">0125_3</strain>
    </source>
</reference>
<sequence length="185" mass="20108">MVLAEPIAFSDFENSFKHFTRDFVLAAGIYQPAKQDREGTYYHGPRGCLSNVLVGDGKGHRYTEEEKAKWPDPKAAFQKAYFDCGVYVPHDGAKPVYIYIVMNSAQKNVAASAEEIAAMSLVGVSITQSIPQVASASPLTAGLGTGLGMALVTGMMELERGNFMESSWQPRSIDLRSRLKPAPAT</sequence>
<evidence type="ECO:0000313" key="1">
    <source>
        <dbReference type="EMBL" id="QJR11001.1"/>
    </source>
</evidence>
<protein>
    <submittedName>
        <fullName evidence="1">Uncharacterized protein</fullName>
    </submittedName>
</protein>
<dbReference type="EMBL" id="CP053069">
    <property type="protein sequence ID" value="QJR11001.1"/>
    <property type="molecule type" value="Genomic_DNA"/>
</dbReference>
<dbReference type="RefSeq" id="WP_171091964.1">
    <property type="nucleotide sequence ID" value="NZ_CP053069.1"/>
</dbReference>
<proteinExistence type="predicted"/>